<dbReference type="EMBL" id="BJUA01000016">
    <property type="protein sequence ID" value="GEK19015.1"/>
    <property type="molecule type" value="Genomic_DNA"/>
</dbReference>
<protein>
    <submittedName>
        <fullName evidence="1">Uncharacterized protein</fullName>
    </submittedName>
</protein>
<name>A0A510V1N8_9CELL</name>
<accession>A0A510V1N8</accession>
<dbReference type="AlphaFoldDB" id="A0A510V1N8"/>
<evidence type="ECO:0000313" key="2">
    <source>
        <dbReference type="Proteomes" id="UP000321386"/>
    </source>
</evidence>
<keyword evidence="2" id="KW-1185">Reference proteome</keyword>
<sequence length="69" mass="7004">MTDQSSPEATSPFVVVGVPAAFAAVATVVKVPVVSATARATAVILERGGVRTSFLYLGEGPDGGERDRA</sequence>
<organism evidence="1 2">
    <name type="scientific">Cellulomonas persica</name>
    <dbReference type="NCBI Taxonomy" id="76861"/>
    <lineage>
        <taxon>Bacteria</taxon>
        <taxon>Bacillati</taxon>
        <taxon>Actinomycetota</taxon>
        <taxon>Actinomycetes</taxon>
        <taxon>Micrococcales</taxon>
        <taxon>Cellulomonadaceae</taxon>
        <taxon>Cellulomonas</taxon>
    </lineage>
</organism>
<evidence type="ECO:0000313" key="1">
    <source>
        <dbReference type="EMBL" id="GEK19015.1"/>
    </source>
</evidence>
<gene>
    <name evidence="1" type="ORF">CPE01_27480</name>
</gene>
<dbReference type="Proteomes" id="UP000321386">
    <property type="component" value="Unassembled WGS sequence"/>
</dbReference>
<proteinExistence type="predicted"/>
<reference evidence="1 2" key="1">
    <citation type="submission" date="2019-07" db="EMBL/GenBank/DDBJ databases">
        <title>Whole genome shotgun sequence of Cellulomonas persica NBRC 101101.</title>
        <authorList>
            <person name="Hosoyama A."/>
            <person name="Uohara A."/>
            <person name="Ohji S."/>
            <person name="Ichikawa N."/>
        </authorList>
    </citation>
    <scope>NUCLEOTIDE SEQUENCE [LARGE SCALE GENOMIC DNA]</scope>
    <source>
        <strain evidence="1 2">NBRC 101101</strain>
    </source>
</reference>
<comment type="caution">
    <text evidence="1">The sequence shown here is derived from an EMBL/GenBank/DDBJ whole genome shotgun (WGS) entry which is preliminary data.</text>
</comment>